<evidence type="ECO:0000259" key="6">
    <source>
        <dbReference type="SMART" id="SM00415"/>
    </source>
</evidence>
<gene>
    <name evidence="7" type="ORF">IMG5_164750</name>
</gene>
<dbReference type="GO" id="GO:0005634">
    <property type="term" value="C:nucleus"/>
    <property type="evidence" value="ECO:0007669"/>
    <property type="project" value="UniProtKB-SubCell"/>
</dbReference>
<dbReference type="Gene3D" id="1.10.10.10">
    <property type="entry name" value="Winged helix-like DNA-binding domain superfamily/Winged helix DNA-binding domain"/>
    <property type="match status" value="1"/>
</dbReference>
<dbReference type="OrthoDB" id="60033at2759"/>
<dbReference type="SUPFAM" id="SSF46785">
    <property type="entry name" value="Winged helix' DNA-binding domain"/>
    <property type="match status" value="1"/>
</dbReference>
<dbReference type="GO" id="GO:0003700">
    <property type="term" value="F:DNA-binding transcription factor activity"/>
    <property type="evidence" value="ECO:0007669"/>
    <property type="project" value="InterPro"/>
</dbReference>
<dbReference type="GeneID" id="14905119"/>
<dbReference type="eggNOG" id="KOG0627">
    <property type="taxonomic scope" value="Eukaryota"/>
</dbReference>
<name>G0R0J1_ICHMU</name>
<proteinExistence type="inferred from homology"/>
<dbReference type="FunFam" id="1.10.10.10:FF:000334">
    <property type="entry name" value="Heat shock factor protein 2"/>
    <property type="match status" value="1"/>
</dbReference>
<dbReference type="Proteomes" id="UP000008983">
    <property type="component" value="Unassembled WGS sequence"/>
</dbReference>
<dbReference type="PRINTS" id="PR00056">
    <property type="entry name" value="HSFDOMAIN"/>
</dbReference>
<keyword evidence="3" id="KW-0539">Nucleus</keyword>
<dbReference type="AlphaFoldDB" id="G0R0J1"/>
<protein>
    <recommendedName>
        <fullName evidence="6">HSF-type DNA-binding domain-containing protein</fullName>
    </recommendedName>
</protein>
<evidence type="ECO:0000256" key="2">
    <source>
        <dbReference type="ARBA" id="ARBA00023125"/>
    </source>
</evidence>
<accession>G0R0J1</accession>
<dbReference type="PANTHER" id="PTHR10015:SF206">
    <property type="entry name" value="HSF-TYPE DNA-BINDING DOMAIN-CONTAINING PROTEIN"/>
    <property type="match status" value="1"/>
</dbReference>
<evidence type="ECO:0000256" key="4">
    <source>
        <dbReference type="RuleBase" id="RU004020"/>
    </source>
</evidence>
<evidence type="ECO:0000256" key="1">
    <source>
        <dbReference type="ARBA" id="ARBA00004123"/>
    </source>
</evidence>
<keyword evidence="8" id="KW-1185">Reference proteome</keyword>
<comment type="subcellular location">
    <subcellularLocation>
        <location evidence="1">Nucleus</location>
    </subcellularLocation>
</comment>
<dbReference type="STRING" id="857967.G0R0J1"/>
<evidence type="ECO:0000256" key="3">
    <source>
        <dbReference type="ARBA" id="ARBA00023242"/>
    </source>
</evidence>
<feature type="compositionally biased region" description="Basic and acidic residues" evidence="5">
    <location>
        <begin position="140"/>
        <end position="149"/>
    </location>
</feature>
<evidence type="ECO:0000313" key="8">
    <source>
        <dbReference type="Proteomes" id="UP000008983"/>
    </source>
</evidence>
<dbReference type="SMART" id="SM00415">
    <property type="entry name" value="HSF"/>
    <property type="match status" value="1"/>
</dbReference>
<dbReference type="EMBL" id="GL984194">
    <property type="protein sequence ID" value="EGR29016.1"/>
    <property type="molecule type" value="Genomic_DNA"/>
</dbReference>
<dbReference type="RefSeq" id="XP_004030252.1">
    <property type="nucleotide sequence ID" value="XM_004030204.1"/>
</dbReference>
<dbReference type="InterPro" id="IPR036388">
    <property type="entry name" value="WH-like_DNA-bd_sf"/>
</dbReference>
<sequence>MRKRTKSTNNQTVPGFLSKTYKILENEEYNDIISWNIDGRSFLIKSPNEFAEKILPKHFKTNNFSSFVRQLNMYDFHKQRHDNTDMHEWSHRLFRKGYANLLSQIKRKIYEVLKSQGHDNENPNNKSKETQNAEGYSQLKGDRIKCSKI</sequence>
<reference evidence="7 8" key="1">
    <citation type="submission" date="2011-07" db="EMBL/GenBank/DDBJ databases">
        <authorList>
            <person name="Coyne R."/>
            <person name="Brami D."/>
            <person name="Johnson J."/>
            <person name="Hostetler J."/>
            <person name="Hannick L."/>
            <person name="Clark T."/>
            <person name="Cassidy-Hanley D."/>
            <person name="Inman J."/>
        </authorList>
    </citation>
    <scope>NUCLEOTIDE SEQUENCE [LARGE SCALE GENOMIC DNA]</scope>
    <source>
        <strain evidence="7 8">G5</strain>
    </source>
</reference>
<dbReference type="InterPro" id="IPR036390">
    <property type="entry name" value="WH_DNA-bd_sf"/>
</dbReference>
<evidence type="ECO:0000256" key="5">
    <source>
        <dbReference type="SAM" id="MobiDB-lite"/>
    </source>
</evidence>
<dbReference type="OMA" id="LCWILTE"/>
<feature type="domain" description="HSF-type DNA-binding" evidence="6">
    <location>
        <begin position="12"/>
        <end position="108"/>
    </location>
</feature>
<dbReference type="InterPro" id="IPR000232">
    <property type="entry name" value="HSF_DNA-bd"/>
</dbReference>
<dbReference type="Pfam" id="PF00447">
    <property type="entry name" value="HSF_DNA-bind"/>
    <property type="match status" value="1"/>
</dbReference>
<keyword evidence="2" id="KW-0238">DNA-binding</keyword>
<evidence type="ECO:0000313" key="7">
    <source>
        <dbReference type="EMBL" id="EGR29016.1"/>
    </source>
</evidence>
<dbReference type="GO" id="GO:0043565">
    <property type="term" value="F:sequence-specific DNA binding"/>
    <property type="evidence" value="ECO:0007669"/>
    <property type="project" value="InterPro"/>
</dbReference>
<organism evidence="7 8">
    <name type="scientific">Ichthyophthirius multifiliis</name>
    <name type="common">White spot disease agent</name>
    <name type="synonym">Ich</name>
    <dbReference type="NCBI Taxonomy" id="5932"/>
    <lineage>
        <taxon>Eukaryota</taxon>
        <taxon>Sar</taxon>
        <taxon>Alveolata</taxon>
        <taxon>Ciliophora</taxon>
        <taxon>Intramacronucleata</taxon>
        <taxon>Oligohymenophorea</taxon>
        <taxon>Hymenostomatida</taxon>
        <taxon>Ophryoglenina</taxon>
        <taxon>Ichthyophthirius</taxon>
    </lineage>
</organism>
<dbReference type="PANTHER" id="PTHR10015">
    <property type="entry name" value="HEAT SHOCK TRANSCRIPTION FACTOR"/>
    <property type="match status" value="1"/>
</dbReference>
<comment type="similarity">
    <text evidence="4">Belongs to the HSF family.</text>
</comment>
<feature type="region of interest" description="Disordered" evidence="5">
    <location>
        <begin position="115"/>
        <end position="149"/>
    </location>
</feature>
<dbReference type="InParanoid" id="G0R0J1"/>
<feature type="compositionally biased region" description="Basic and acidic residues" evidence="5">
    <location>
        <begin position="115"/>
        <end position="131"/>
    </location>
</feature>